<name>A0A414EDW5_9FIRM</name>
<dbReference type="EMBL" id="QSKF01000007">
    <property type="protein sequence ID" value="RHE39672.1"/>
    <property type="molecule type" value="Genomic_DNA"/>
</dbReference>
<dbReference type="InterPro" id="IPR047708">
    <property type="entry name" value="CD1871A-like"/>
</dbReference>
<organism evidence="1 2">
    <name type="scientific">Blautia obeum</name>
    <dbReference type="NCBI Taxonomy" id="40520"/>
    <lineage>
        <taxon>Bacteria</taxon>
        <taxon>Bacillati</taxon>
        <taxon>Bacillota</taxon>
        <taxon>Clostridia</taxon>
        <taxon>Lachnospirales</taxon>
        <taxon>Lachnospiraceae</taxon>
        <taxon>Blautia</taxon>
    </lineage>
</organism>
<proteinExistence type="predicted"/>
<gene>
    <name evidence="1" type="ORF">DW740_10435</name>
</gene>
<dbReference type="Proteomes" id="UP000283745">
    <property type="component" value="Unassembled WGS sequence"/>
</dbReference>
<protein>
    <submittedName>
        <fullName evidence="1">Thioredoxin</fullName>
    </submittedName>
</protein>
<sequence length="50" mass="5490">MIKKITETKWAGVVLAILGILLMIFGIYRGEMSVVFTKAINICMECIGIG</sequence>
<dbReference type="AlphaFoldDB" id="A0A414EDW5"/>
<evidence type="ECO:0000313" key="1">
    <source>
        <dbReference type="EMBL" id="RHE39672.1"/>
    </source>
</evidence>
<dbReference type="NCBIfam" id="NF040920">
    <property type="entry name" value="CD1871A_fam"/>
    <property type="match status" value="1"/>
</dbReference>
<comment type="caution">
    <text evidence="1">The sequence shown here is derived from an EMBL/GenBank/DDBJ whole genome shotgun (WGS) entry which is preliminary data.</text>
</comment>
<dbReference type="RefSeq" id="WP_015541666.1">
    <property type="nucleotide sequence ID" value="NZ_CABJFK010000007.1"/>
</dbReference>
<accession>A0A414EDW5</accession>
<reference evidence="1 2" key="1">
    <citation type="submission" date="2018-08" db="EMBL/GenBank/DDBJ databases">
        <title>A genome reference for cultivated species of the human gut microbiota.</title>
        <authorList>
            <person name="Zou Y."/>
            <person name="Xue W."/>
            <person name="Luo G."/>
        </authorList>
    </citation>
    <scope>NUCLEOTIDE SEQUENCE [LARGE SCALE GENOMIC DNA]</scope>
    <source>
        <strain evidence="1 2">AM28-23</strain>
    </source>
</reference>
<evidence type="ECO:0000313" key="2">
    <source>
        <dbReference type="Proteomes" id="UP000283745"/>
    </source>
</evidence>